<feature type="signal peptide" evidence="6">
    <location>
        <begin position="1"/>
        <end position="21"/>
    </location>
</feature>
<dbReference type="AlphaFoldDB" id="A0ABD1WML4"/>
<proteinExistence type="inferred from homology"/>
<dbReference type="PANTHER" id="PTHR31232:SF42">
    <property type="entry name" value="S-PROTEIN HOMOLOG"/>
    <property type="match status" value="1"/>
</dbReference>
<evidence type="ECO:0000256" key="4">
    <source>
        <dbReference type="ARBA" id="ARBA00022525"/>
    </source>
</evidence>
<dbReference type="InterPro" id="IPR010264">
    <property type="entry name" value="Self-incomp_S1"/>
</dbReference>
<evidence type="ECO:0000256" key="6">
    <source>
        <dbReference type="RuleBase" id="RU367044"/>
    </source>
</evidence>
<keyword evidence="5 6" id="KW-0732">Signal</keyword>
<organism evidence="7 8">
    <name type="scientific">Forsythia ovata</name>
    <dbReference type="NCBI Taxonomy" id="205694"/>
    <lineage>
        <taxon>Eukaryota</taxon>
        <taxon>Viridiplantae</taxon>
        <taxon>Streptophyta</taxon>
        <taxon>Embryophyta</taxon>
        <taxon>Tracheophyta</taxon>
        <taxon>Spermatophyta</taxon>
        <taxon>Magnoliopsida</taxon>
        <taxon>eudicotyledons</taxon>
        <taxon>Gunneridae</taxon>
        <taxon>Pentapetalae</taxon>
        <taxon>asterids</taxon>
        <taxon>lamiids</taxon>
        <taxon>Lamiales</taxon>
        <taxon>Oleaceae</taxon>
        <taxon>Forsythieae</taxon>
        <taxon>Forsythia</taxon>
    </lineage>
</organism>
<dbReference type="Pfam" id="PF05938">
    <property type="entry name" value="Self-incomp_S1"/>
    <property type="match status" value="1"/>
</dbReference>
<dbReference type="GO" id="GO:0060320">
    <property type="term" value="P:rejection of self pollen"/>
    <property type="evidence" value="ECO:0007669"/>
    <property type="project" value="UniProtKB-KW"/>
</dbReference>
<dbReference type="Proteomes" id="UP001604277">
    <property type="component" value="Unassembled WGS sequence"/>
</dbReference>
<keyword evidence="4 6" id="KW-0964">Secreted</keyword>
<keyword evidence="8" id="KW-1185">Reference proteome</keyword>
<evidence type="ECO:0000256" key="1">
    <source>
        <dbReference type="ARBA" id="ARBA00004613"/>
    </source>
</evidence>
<reference evidence="8" key="1">
    <citation type="submission" date="2024-07" db="EMBL/GenBank/DDBJ databases">
        <title>Two chromosome-level genome assemblies of Korean endemic species Abeliophyllum distichum and Forsythia ovata (Oleaceae).</title>
        <authorList>
            <person name="Jang H."/>
        </authorList>
    </citation>
    <scope>NUCLEOTIDE SEQUENCE [LARGE SCALE GENOMIC DNA]</scope>
</reference>
<comment type="subcellular location">
    <subcellularLocation>
        <location evidence="1 6">Secreted</location>
    </subcellularLocation>
</comment>
<dbReference type="EMBL" id="JBFOLJ010000003">
    <property type="protein sequence ID" value="KAL2550924.1"/>
    <property type="molecule type" value="Genomic_DNA"/>
</dbReference>
<evidence type="ECO:0000256" key="5">
    <source>
        <dbReference type="ARBA" id="ARBA00022729"/>
    </source>
</evidence>
<accession>A0ABD1WML4</accession>
<keyword evidence="3 6" id="KW-0713">Self-incompatibility</keyword>
<evidence type="ECO:0000256" key="3">
    <source>
        <dbReference type="ARBA" id="ARBA00022471"/>
    </source>
</evidence>
<gene>
    <name evidence="7" type="ORF">Fot_12454</name>
</gene>
<sequence length="142" mass="16165">MILLLIKLAFSLALLLTQSYAKTTVIIENYIQNDEILIRCESADNNLGSHVLKFGENFSWRFTPNIFGTKFYCYFQSGFGAGEYGVYTRDIESRCGKYCEWRILKTGPCLVQPSITLFCQPWKLPPGNDLASQGLPKIPKEH</sequence>
<dbReference type="GO" id="GO:0005576">
    <property type="term" value="C:extracellular region"/>
    <property type="evidence" value="ECO:0007669"/>
    <property type="project" value="UniProtKB-SubCell"/>
</dbReference>
<comment type="caution">
    <text evidence="7">The sequence shown here is derived from an EMBL/GenBank/DDBJ whole genome shotgun (WGS) entry which is preliminary data.</text>
</comment>
<feature type="chain" id="PRO_5044535251" description="S-protein homolog" evidence="6">
    <location>
        <begin position="22"/>
        <end position="142"/>
    </location>
</feature>
<evidence type="ECO:0000313" key="8">
    <source>
        <dbReference type="Proteomes" id="UP001604277"/>
    </source>
</evidence>
<protein>
    <recommendedName>
        <fullName evidence="6">S-protein homolog</fullName>
    </recommendedName>
</protein>
<dbReference type="PANTHER" id="PTHR31232">
    <property type="match status" value="1"/>
</dbReference>
<comment type="similarity">
    <text evidence="2 6">Belongs to the plant self-incompatibility (S1) protein family.</text>
</comment>
<name>A0ABD1WML4_9LAMI</name>
<evidence type="ECO:0000256" key="2">
    <source>
        <dbReference type="ARBA" id="ARBA00005581"/>
    </source>
</evidence>
<evidence type="ECO:0000313" key="7">
    <source>
        <dbReference type="EMBL" id="KAL2550924.1"/>
    </source>
</evidence>